<dbReference type="EMBL" id="CM020618">
    <property type="protein sequence ID" value="KAK1858424.1"/>
    <property type="molecule type" value="Genomic_DNA"/>
</dbReference>
<name>A0ACC3BKB4_PYRYE</name>
<proteinExistence type="predicted"/>
<evidence type="ECO:0000313" key="2">
    <source>
        <dbReference type="Proteomes" id="UP000798662"/>
    </source>
</evidence>
<keyword evidence="2" id="KW-1185">Reference proteome</keyword>
<sequence>MPSSGSASVWARVAAAVALTRLVLPDAVGRAVDGAAVAVVDGALADGTPLTVYRRRGAAAAASAAAALLEGGGEGGGGATPRGEGGGRGAGGGGGGGVDAGGRGRAGGGGGGGCDGDGGGGGWSARSPPPAPPTTIVLLHGMAASGASDPRLVRLAAACALAGHPVVLPSVAGLVRCEVGGESVAAVAAVVAAIRGRQDLCPGGVVSLVAPCISGGLLLMAGAQVCTGATAAAAAVAEGARGMRGGGSGGGSGHPGVGPSPIGGVLLVGAHARVGTVFEWAFFSPTADPYARTAMLLNALPLMPLSLVASAVATAAAAADADADDDGDDAAAAAPLPAALAAAAPGAVRVFTALMSPAGVARVGRALPATPAYRAFAAALSPVGAVVPALRARAVVLLHGADDAVVPPAETAALAAHLRAGRERWQGEGGERGDGGVPVVHALVSPLLGHGDRRGVTWAAVVALVRAFAVFFEAASGGGGEGADVAR</sequence>
<comment type="caution">
    <text evidence="1">The sequence shown here is derived from an EMBL/GenBank/DDBJ whole genome shotgun (WGS) entry which is preliminary data.</text>
</comment>
<accession>A0ACC3BKB4</accession>
<dbReference type="Proteomes" id="UP000798662">
    <property type="component" value="Chromosome 1"/>
</dbReference>
<protein>
    <submittedName>
        <fullName evidence="1">Uncharacterized protein</fullName>
    </submittedName>
</protein>
<organism evidence="1 2">
    <name type="scientific">Pyropia yezoensis</name>
    <name type="common">Susabi-nori</name>
    <name type="synonym">Porphyra yezoensis</name>
    <dbReference type="NCBI Taxonomy" id="2788"/>
    <lineage>
        <taxon>Eukaryota</taxon>
        <taxon>Rhodophyta</taxon>
        <taxon>Bangiophyceae</taxon>
        <taxon>Bangiales</taxon>
        <taxon>Bangiaceae</taxon>
        <taxon>Pyropia</taxon>
    </lineage>
</organism>
<reference evidence="1" key="1">
    <citation type="submission" date="2019-11" db="EMBL/GenBank/DDBJ databases">
        <title>Nori genome reveals adaptations in red seaweeds to the harsh intertidal environment.</title>
        <authorList>
            <person name="Wang D."/>
            <person name="Mao Y."/>
        </authorList>
    </citation>
    <scope>NUCLEOTIDE SEQUENCE</scope>
    <source>
        <tissue evidence="1">Gametophyte</tissue>
    </source>
</reference>
<evidence type="ECO:0000313" key="1">
    <source>
        <dbReference type="EMBL" id="KAK1858424.1"/>
    </source>
</evidence>
<gene>
    <name evidence="1" type="ORF">I4F81_001029</name>
</gene>